<protein>
    <submittedName>
        <fullName evidence="2">Uncharacterized protein</fullName>
    </submittedName>
</protein>
<dbReference type="AlphaFoldDB" id="A0A5M8PRS1"/>
<evidence type="ECO:0000256" key="1">
    <source>
        <dbReference type="SAM" id="MobiDB-lite"/>
    </source>
</evidence>
<feature type="region of interest" description="Disordered" evidence="1">
    <location>
        <begin position="1"/>
        <end position="49"/>
    </location>
</feature>
<sequence>MVSAHPAATSSPSAPAKDDDASDNIGPRRPQKAHLPGTSRFRLSDIPDLPASGGLQFTPSIESMMDTLGPRPTTEQAEEADRVAPATPATRPLLQEPVINTPSATSISLAVRPSEHGPVRFTIVYVAEAQNFSRMLRLPNTTPWPRFLNELAAVSMSVAQQYIPERSDGFRLNDGAWRFSLADNQGVEGRWRPLIRILFYQAMISELLKPDTPWKHAQVWHEVQSGETARFQPRRLPTSLPSTSDPALLPAQATNSGYVSNPC</sequence>
<comment type="caution">
    <text evidence="2">The sequence shown here is derived from an EMBL/GenBank/DDBJ whole genome shotgun (WGS) entry which is preliminary data.</text>
</comment>
<proteinExistence type="predicted"/>
<dbReference type="Proteomes" id="UP000324767">
    <property type="component" value="Unassembled WGS sequence"/>
</dbReference>
<evidence type="ECO:0000313" key="3">
    <source>
        <dbReference type="Proteomes" id="UP000324767"/>
    </source>
</evidence>
<accession>A0A5M8PRS1</accession>
<feature type="region of interest" description="Disordered" evidence="1">
    <location>
        <begin position="231"/>
        <end position="263"/>
    </location>
</feature>
<dbReference type="EMBL" id="VXIT01000007">
    <property type="protein sequence ID" value="KAA6411687.1"/>
    <property type="molecule type" value="Genomic_DNA"/>
</dbReference>
<organism evidence="2 3">
    <name type="scientific">Lasallia pustulata</name>
    <dbReference type="NCBI Taxonomy" id="136370"/>
    <lineage>
        <taxon>Eukaryota</taxon>
        <taxon>Fungi</taxon>
        <taxon>Dikarya</taxon>
        <taxon>Ascomycota</taxon>
        <taxon>Pezizomycotina</taxon>
        <taxon>Lecanoromycetes</taxon>
        <taxon>OSLEUM clade</taxon>
        <taxon>Umbilicariomycetidae</taxon>
        <taxon>Umbilicariales</taxon>
        <taxon>Umbilicariaceae</taxon>
        <taxon>Lasallia</taxon>
    </lineage>
</organism>
<feature type="compositionally biased region" description="Low complexity" evidence="1">
    <location>
        <begin position="1"/>
        <end position="15"/>
    </location>
</feature>
<dbReference type="OrthoDB" id="10425161at2759"/>
<gene>
    <name evidence="2" type="ORF">FRX48_04968</name>
</gene>
<evidence type="ECO:0000313" key="2">
    <source>
        <dbReference type="EMBL" id="KAA6411687.1"/>
    </source>
</evidence>
<reference evidence="2 3" key="1">
    <citation type="submission" date="2019-09" db="EMBL/GenBank/DDBJ databases">
        <title>The hologenome of the rock-dwelling lichen Lasallia pustulata.</title>
        <authorList>
            <person name="Greshake Tzovaras B."/>
            <person name="Segers F."/>
            <person name="Bicker A."/>
            <person name="Dal Grande F."/>
            <person name="Otte J."/>
            <person name="Hankeln T."/>
            <person name="Schmitt I."/>
            <person name="Ebersberger I."/>
        </authorList>
    </citation>
    <scope>NUCLEOTIDE SEQUENCE [LARGE SCALE GENOMIC DNA]</scope>
    <source>
        <strain evidence="2">A1-1</strain>
    </source>
</reference>
<feature type="compositionally biased region" description="Polar residues" evidence="1">
    <location>
        <begin position="252"/>
        <end position="263"/>
    </location>
</feature>
<name>A0A5M8PRS1_9LECA</name>